<keyword evidence="2" id="KW-1185">Reference proteome</keyword>
<evidence type="ECO:0000313" key="1">
    <source>
        <dbReference type="EMBL" id="QQP52945.1"/>
    </source>
</evidence>
<proteinExistence type="predicted"/>
<feature type="non-terminal residue" evidence="1">
    <location>
        <position position="1"/>
    </location>
</feature>
<protein>
    <submittedName>
        <fullName evidence="1">Uncharacterized protein</fullName>
    </submittedName>
</protein>
<dbReference type="AlphaFoldDB" id="A0A7T8KBQ0"/>
<sequence length="81" mass="9143">VLNYVSEDPLCLESKRRKIPFGSSSCSLKKHRSLTLCMKRQHFQLKCTDILSDVQLPNDGTVFERGVDGASHLLILPWTPS</sequence>
<name>A0A7T8KBQ0_CALRO</name>
<organism evidence="1 2">
    <name type="scientific">Caligus rogercresseyi</name>
    <name type="common">Sea louse</name>
    <dbReference type="NCBI Taxonomy" id="217165"/>
    <lineage>
        <taxon>Eukaryota</taxon>
        <taxon>Metazoa</taxon>
        <taxon>Ecdysozoa</taxon>
        <taxon>Arthropoda</taxon>
        <taxon>Crustacea</taxon>
        <taxon>Multicrustacea</taxon>
        <taxon>Hexanauplia</taxon>
        <taxon>Copepoda</taxon>
        <taxon>Siphonostomatoida</taxon>
        <taxon>Caligidae</taxon>
        <taxon>Caligus</taxon>
    </lineage>
</organism>
<dbReference type="Proteomes" id="UP000595437">
    <property type="component" value="Chromosome 3"/>
</dbReference>
<evidence type="ECO:0000313" key="2">
    <source>
        <dbReference type="Proteomes" id="UP000595437"/>
    </source>
</evidence>
<dbReference type="EMBL" id="CP045892">
    <property type="protein sequence ID" value="QQP52945.1"/>
    <property type="molecule type" value="Genomic_DNA"/>
</dbReference>
<gene>
    <name evidence="1" type="ORF">FKW44_005249</name>
</gene>
<reference evidence="2" key="1">
    <citation type="submission" date="2021-01" db="EMBL/GenBank/DDBJ databases">
        <title>Caligus Genome Assembly.</title>
        <authorList>
            <person name="Gallardo-Escarate C."/>
        </authorList>
    </citation>
    <scope>NUCLEOTIDE SEQUENCE [LARGE SCALE GENOMIC DNA]</scope>
</reference>
<accession>A0A7T8KBQ0</accession>